<reference evidence="1" key="2">
    <citation type="submission" date="2021-09" db="EMBL/GenBank/DDBJ databases">
        <authorList>
            <person name="Gilroy R."/>
        </authorList>
    </citation>
    <scope>NUCLEOTIDE SEQUENCE</scope>
    <source>
        <strain evidence="1">ChiGjej2B2-19336</strain>
    </source>
</reference>
<accession>A0A921AX92</accession>
<gene>
    <name evidence="1" type="ORF">K8W16_10250</name>
</gene>
<organism evidence="1 2">
    <name type="scientific">Mailhella massiliensis</name>
    <dbReference type="NCBI Taxonomy" id="1903261"/>
    <lineage>
        <taxon>Bacteria</taxon>
        <taxon>Pseudomonadati</taxon>
        <taxon>Thermodesulfobacteriota</taxon>
        <taxon>Desulfovibrionia</taxon>
        <taxon>Desulfovibrionales</taxon>
        <taxon>Desulfovibrionaceae</taxon>
        <taxon>Mailhella</taxon>
    </lineage>
</organism>
<evidence type="ECO:0000313" key="1">
    <source>
        <dbReference type="EMBL" id="HJD98010.1"/>
    </source>
</evidence>
<proteinExistence type="predicted"/>
<reference evidence="1" key="1">
    <citation type="journal article" date="2021" name="PeerJ">
        <title>Extensive microbial diversity within the chicken gut microbiome revealed by metagenomics and culture.</title>
        <authorList>
            <person name="Gilroy R."/>
            <person name="Ravi A."/>
            <person name="Getino M."/>
            <person name="Pursley I."/>
            <person name="Horton D.L."/>
            <person name="Alikhan N.F."/>
            <person name="Baker D."/>
            <person name="Gharbi K."/>
            <person name="Hall N."/>
            <person name="Watson M."/>
            <person name="Adriaenssens E.M."/>
            <person name="Foster-Nyarko E."/>
            <person name="Jarju S."/>
            <person name="Secka A."/>
            <person name="Antonio M."/>
            <person name="Oren A."/>
            <person name="Chaudhuri R.R."/>
            <person name="La Ragione R."/>
            <person name="Hildebrand F."/>
            <person name="Pallen M.J."/>
        </authorList>
    </citation>
    <scope>NUCLEOTIDE SEQUENCE</scope>
    <source>
        <strain evidence="1">ChiGjej2B2-19336</strain>
    </source>
</reference>
<dbReference type="Proteomes" id="UP000698963">
    <property type="component" value="Unassembled WGS sequence"/>
</dbReference>
<dbReference type="AlphaFoldDB" id="A0A921AX92"/>
<name>A0A921AX92_9BACT</name>
<dbReference type="RefSeq" id="WP_304123302.1">
    <property type="nucleotide sequence ID" value="NZ_DYZA01000208.1"/>
</dbReference>
<comment type="caution">
    <text evidence="1">The sequence shown here is derived from an EMBL/GenBank/DDBJ whole genome shotgun (WGS) entry which is preliminary data.</text>
</comment>
<evidence type="ECO:0000313" key="2">
    <source>
        <dbReference type="Proteomes" id="UP000698963"/>
    </source>
</evidence>
<protein>
    <submittedName>
        <fullName evidence="1">Uncharacterized protein</fullName>
    </submittedName>
</protein>
<dbReference type="EMBL" id="DYZA01000208">
    <property type="protein sequence ID" value="HJD98010.1"/>
    <property type="molecule type" value="Genomic_DNA"/>
</dbReference>
<sequence length="107" mass="10938">MANFVPQVPASTPAQMIALAVGVNAALRGDTANTGRAACAAGATSLIIRDGRCRAGRLALLIPLDQAAAQAVWWLESMTRGSMTFRFASAPGECSFGWALVGGGDEG</sequence>